<dbReference type="Pfam" id="PF12833">
    <property type="entry name" value="HTH_18"/>
    <property type="match status" value="1"/>
</dbReference>
<dbReference type="InterPro" id="IPR018062">
    <property type="entry name" value="HTH_AraC-typ_CS"/>
</dbReference>
<dbReference type="SUPFAM" id="SSF46689">
    <property type="entry name" value="Homeodomain-like"/>
    <property type="match status" value="1"/>
</dbReference>
<dbReference type="AlphaFoldDB" id="A0A2Z2KU86"/>
<dbReference type="RefSeq" id="WP_087917263.1">
    <property type="nucleotide sequence ID" value="NZ_CP021780.1"/>
</dbReference>
<feature type="transmembrane region" description="Helical" evidence="4">
    <location>
        <begin position="16"/>
        <end position="36"/>
    </location>
</feature>
<dbReference type="GO" id="GO:0003700">
    <property type="term" value="F:DNA-binding transcription factor activity"/>
    <property type="evidence" value="ECO:0007669"/>
    <property type="project" value="InterPro"/>
</dbReference>
<evidence type="ECO:0000313" key="6">
    <source>
        <dbReference type="EMBL" id="ASA23268.1"/>
    </source>
</evidence>
<dbReference type="Gene3D" id="1.10.10.60">
    <property type="entry name" value="Homeodomain-like"/>
    <property type="match status" value="2"/>
</dbReference>
<evidence type="ECO:0000256" key="2">
    <source>
        <dbReference type="ARBA" id="ARBA00023125"/>
    </source>
</evidence>
<dbReference type="GO" id="GO:0043565">
    <property type="term" value="F:sequence-specific DNA binding"/>
    <property type="evidence" value="ECO:0007669"/>
    <property type="project" value="InterPro"/>
</dbReference>
<dbReference type="InterPro" id="IPR009057">
    <property type="entry name" value="Homeodomain-like_sf"/>
</dbReference>
<keyword evidence="2" id="KW-0238">DNA-binding</keyword>
<evidence type="ECO:0000313" key="7">
    <source>
        <dbReference type="Proteomes" id="UP000249890"/>
    </source>
</evidence>
<dbReference type="OrthoDB" id="2515823at2"/>
<dbReference type="PRINTS" id="PR00032">
    <property type="entry name" value="HTHARAC"/>
</dbReference>
<keyword evidence="3" id="KW-0804">Transcription</keyword>
<dbReference type="KEGG" id="pdh:B9T62_22130"/>
<evidence type="ECO:0000256" key="1">
    <source>
        <dbReference type="ARBA" id="ARBA00023015"/>
    </source>
</evidence>
<keyword evidence="7" id="KW-1185">Reference proteome</keyword>
<name>A0A2Z2KU86_9BACL</name>
<evidence type="ECO:0000259" key="5">
    <source>
        <dbReference type="PROSITE" id="PS01124"/>
    </source>
</evidence>
<dbReference type="Proteomes" id="UP000249890">
    <property type="component" value="Chromosome"/>
</dbReference>
<accession>A0A2Z2KU86</accession>
<feature type="domain" description="HTH araC/xylS-type" evidence="5">
    <location>
        <begin position="663"/>
        <end position="761"/>
    </location>
</feature>
<proteinExistence type="predicted"/>
<protein>
    <submittedName>
        <fullName evidence="6">AraC family transcriptional regulator</fullName>
    </submittedName>
</protein>
<evidence type="ECO:0000256" key="3">
    <source>
        <dbReference type="ARBA" id="ARBA00023163"/>
    </source>
</evidence>
<reference evidence="6 7" key="1">
    <citation type="submission" date="2017-06" db="EMBL/GenBank/DDBJ databases">
        <title>Complete genome sequence of Paenibacillus donghaensis KCTC 13049T isolated from East Sea sediment, South Korea.</title>
        <authorList>
            <person name="Jung B.K."/>
            <person name="Hong S.-J."/>
            <person name="Shin J.-H."/>
        </authorList>
    </citation>
    <scope>NUCLEOTIDE SEQUENCE [LARGE SCALE GENOMIC DNA]</scope>
    <source>
        <strain evidence="6 7">KCTC 13049</strain>
    </source>
</reference>
<keyword evidence="4" id="KW-1133">Transmembrane helix</keyword>
<dbReference type="EMBL" id="CP021780">
    <property type="protein sequence ID" value="ASA23268.1"/>
    <property type="molecule type" value="Genomic_DNA"/>
</dbReference>
<organism evidence="6 7">
    <name type="scientific">Paenibacillus donghaensis</name>
    <dbReference type="NCBI Taxonomy" id="414771"/>
    <lineage>
        <taxon>Bacteria</taxon>
        <taxon>Bacillati</taxon>
        <taxon>Bacillota</taxon>
        <taxon>Bacilli</taxon>
        <taxon>Bacillales</taxon>
        <taxon>Paenibacillaceae</taxon>
        <taxon>Paenibacillus</taxon>
    </lineage>
</organism>
<keyword evidence="4" id="KW-0812">Transmembrane</keyword>
<keyword evidence="4" id="KW-0472">Membrane</keyword>
<dbReference type="InterPro" id="IPR018060">
    <property type="entry name" value="HTH_AraC"/>
</dbReference>
<dbReference type="Gene3D" id="3.30.450.20">
    <property type="entry name" value="PAS domain"/>
    <property type="match status" value="1"/>
</dbReference>
<gene>
    <name evidence="6" type="ORF">B9T62_22130</name>
</gene>
<keyword evidence="1" id="KW-0805">Transcription regulation</keyword>
<dbReference type="PANTHER" id="PTHR43280:SF10">
    <property type="entry name" value="REGULATORY PROTEIN POCR"/>
    <property type="match status" value="1"/>
</dbReference>
<evidence type="ECO:0000256" key="4">
    <source>
        <dbReference type="SAM" id="Phobius"/>
    </source>
</evidence>
<dbReference type="PROSITE" id="PS01124">
    <property type="entry name" value="HTH_ARAC_FAMILY_2"/>
    <property type="match status" value="1"/>
</dbReference>
<dbReference type="PANTHER" id="PTHR43280">
    <property type="entry name" value="ARAC-FAMILY TRANSCRIPTIONAL REGULATOR"/>
    <property type="match status" value="1"/>
</dbReference>
<sequence>MKQTRLMFSRSVAYKWMVSYAVIMLIPLIVSAIIYLQTKQIVEYEIERAGHAMLKQMQNMVDSEINQAEKMAMQLSIHNDVSKFLNLTPAQEEAQAFQIYTTRQELSKYKSTNDFVSGVYLYSSRLDKVLTDETYTDSRTFHDINRQLIGMPYEDWIKQLKGEAAYGKEPLSFIQFKRWESNVVLMKPFSSAGAEQGWKGSLILPLNGSKIKNMLQTVDWVNHGDVYIVDKNDQILFQNKAPGSVQTLPYTKEDGQSAGTSFPDLSGTENMVSFIDSDTTDWKYISVFPSSVFWEKARELRNLNLLGLLICFLIGGGVIWYFARKNYNPVRELVNMFSFAKDEQTQRVLDEFSFIRESALATIRERDDSNSRQFRQLRVLQTYYLSRLLKGQVEDGLTAGEAARLHHFEWESEDFVVLLFFIDSGTEGGPSASLSNFIVSNIIMDFTGPNHGLSFTEIEGMLAAVMNISAERTDSWKEDIEEALARTLEFIDRKYGLQIVMAGSERHTGLNGLHQGYLQALEAQEYRLVLEENVSIWYGDIEPQESDYYLSIHDEVVFINLIKSGEYEKASVMGDDILAQLFGSQVSIELVRYAMIDLASSIIKAVPQDTKSSMLRDEWRPMKRLLVCSTRGEFRQELTELIRMACSKASEKLTLISNTGIGEEVSAYVEQQYADTNLSVSMIGAHFGITPQYVSRLFKEQTGQGLHDYISRIRTAEAKLLLQDGVTIEEISSRVGFSSSSAFIRVFKKYEGITPGRYKNLQ</sequence>
<dbReference type="SMART" id="SM00342">
    <property type="entry name" value="HTH_ARAC"/>
    <property type="match status" value="1"/>
</dbReference>
<dbReference type="PROSITE" id="PS00041">
    <property type="entry name" value="HTH_ARAC_FAMILY_1"/>
    <property type="match status" value="1"/>
</dbReference>
<dbReference type="InterPro" id="IPR020449">
    <property type="entry name" value="Tscrpt_reg_AraC-type_HTH"/>
</dbReference>